<proteinExistence type="predicted"/>
<evidence type="ECO:0000256" key="2">
    <source>
        <dbReference type="SAM" id="Phobius"/>
    </source>
</evidence>
<keyword evidence="2" id="KW-1133">Transmembrane helix</keyword>
<evidence type="ECO:0000313" key="4">
    <source>
        <dbReference type="Proteomes" id="UP000005087"/>
    </source>
</evidence>
<dbReference type="STRING" id="928724.SacglDRAFT_03436"/>
<dbReference type="eggNOG" id="COG1716">
    <property type="taxonomic scope" value="Bacteria"/>
</dbReference>
<feature type="transmembrane region" description="Helical" evidence="2">
    <location>
        <begin position="52"/>
        <end position="75"/>
    </location>
</feature>
<feature type="transmembrane region" description="Helical" evidence="2">
    <location>
        <begin position="125"/>
        <end position="144"/>
    </location>
</feature>
<keyword evidence="2" id="KW-0472">Membrane</keyword>
<dbReference type="OrthoDB" id="3557351at2"/>
<dbReference type="HOGENOM" id="CLU_1569568_0_0_11"/>
<reference evidence="4" key="2">
    <citation type="submission" date="2012-01" db="EMBL/GenBank/DDBJ databases">
        <title>Noncontiguous Finished sequence of chromosome of Saccharomonospora glauca K62.</title>
        <authorList>
            <consortium name="US DOE Joint Genome Institute"/>
            <person name="Lucas S."/>
            <person name="Han J."/>
            <person name="Lapidus A."/>
            <person name="Cheng J.-F."/>
            <person name="Goodwin L."/>
            <person name="Pitluck S."/>
            <person name="Peters L."/>
            <person name="Mikhailova N."/>
            <person name="Held B."/>
            <person name="Detter J.C."/>
            <person name="Han C."/>
            <person name="Tapia R."/>
            <person name="Land M."/>
            <person name="Hauser L."/>
            <person name="Kyrpides N."/>
            <person name="Ivanova N."/>
            <person name="Pagani I."/>
            <person name="Brambilla E.-M."/>
            <person name="Klenk H.-P."/>
            <person name="Woyke T."/>
        </authorList>
    </citation>
    <scope>NUCLEOTIDE SEQUENCE [LARGE SCALE GENOMIC DNA]</scope>
    <source>
        <strain evidence="4">K62</strain>
    </source>
</reference>
<organism evidence="3 4">
    <name type="scientific">Saccharomonospora glauca K62</name>
    <dbReference type="NCBI Taxonomy" id="928724"/>
    <lineage>
        <taxon>Bacteria</taxon>
        <taxon>Bacillati</taxon>
        <taxon>Actinomycetota</taxon>
        <taxon>Actinomycetes</taxon>
        <taxon>Pseudonocardiales</taxon>
        <taxon>Pseudonocardiaceae</taxon>
        <taxon>Saccharomonospora</taxon>
    </lineage>
</organism>
<dbReference type="Proteomes" id="UP000005087">
    <property type="component" value="Chromosome"/>
</dbReference>
<feature type="compositionally biased region" description="Low complexity" evidence="1">
    <location>
        <begin position="27"/>
        <end position="36"/>
    </location>
</feature>
<feature type="transmembrane region" description="Helical" evidence="2">
    <location>
        <begin position="150"/>
        <end position="168"/>
    </location>
</feature>
<gene>
    <name evidence="3" type="ORF">SacglDRAFT_03436</name>
</gene>
<dbReference type="EMBL" id="CM001484">
    <property type="protein sequence ID" value="EIF00297.1"/>
    <property type="molecule type" value="Genomic_DNA"/>
</dbReference>
<name>I1D5S2_9PSEU</name>
<dbReference type="AlphaFoldDB" id="I1D5S2"/>
<evidence type="ECO:0000313" key="3">
    <source>
        <dbReference type="EMBL" id="EIF00297.1"/>
    </source>
</evidence>
<feature type="transmembrane region" description="Helical" evidence="2">
    <location>
        <begin position="95"/>
        <end position="113"/>
    </location>
</feature>
<sequence>MSVGPSGPGYPQESQQPSMQPMPPAPMASAPLPASPTAGEIHSMGRERPGTLTAAAVIAFVLSGFEILGGLLWVLGGSVVDDLEKTWNLGTDLGTIIMLLGLASLLVGGACIWGGVMTLKCKTPVLFAAAGVDIVLNVVSWIVVEGRGGALGIVLSAVILLLLALPASRKF</sequence>
<reference evidence="3 4" key="1">
    <citation type="submission" date="2011-09" db="EMBL/GenBank/DDBJ databases">
        <authorList>
            <consortium name="US DOE Joint Genome Institute (JGI-PGF)"/>
            <person name="Lucas S."/>
            <person name="Han J."/>
            <person name="Lapidus A."/>
            <person name="Cheng J.-F."/>
            <person name="Goodwin L."/>
            <person name="Pitluck S."/>
            <person name="Peters L."/>
            <person name="Land M.L."/>
            <person name="Hauser L."/>
            <person name="Brambilla E."/>
            <person name="Klenk H.-P."/>
            <person name="Woyke T.J."/>
        </authorList>
    </citation>
    <scope>NUCLEOTIDE SEQUENCE [LARGE SCALE GENOMIC DNA]</scope>
    <source>
        <strain evidence="3 4">K62</strain>
    </source>
</reference>
<dbReference type="RefSeq" id="WP_005466045.1">
    <property type="nucleotide sequence ID" value="NZ_CM001484.1"/>
</dbReference>
<keyword evidence="4" id="KW-1185">Reference proteome</keyword>
<keyword evidence="2" id="KW-0812">Transmembrane</keyword>
<feature type="region of interest" description="Disordered" evidence="1">
    <location>
        <begin position="1"/>
        <end position="45"/>
    </location>
</feature>
<protein>
    <submittedName>
        <fullName evidence="3">Uncharacterized protein</fullName>
    </submittedName>
</protein>
<evidence type="ECO:0000256" key="1">
    <source>
        <dbReference type="SAM" id="MobiDB-lite"/>
    </source>
</evidence>
<accession>I1D5S2</accession>